<keyword evidence="1" id="KW-0472">Membrane</keyword>
<reference evidence="3 4" key="1">
    <citation type="submission" date="2021-06" db="EMBL/GenBank/DDBJ databases">
        <authorList>
            <person name="Palmer J.M."/>
        </authorList>
    </citation>
    <scope>NUCLEOTIDE SEQUENCE [LARGE SCALE GENOMIC DNA]</scope>
    <source>
        <strain evidence="4">if_2019</strain>
        <tissue evidence="3">Muscle</tissue>
    </source>
</reference>
<comment type="caution">
    <text evidence="3">The sequence shown here is derived from an EMBL/GenBank/DDBJ whole genome shotgun (WGS) entry which is preliminary data.</text>
</comment>
<keyword evidence="1" id="KW-0812">Transmembrane</keyword>
<name>A0ABV0T5K9_9TELE</name>
<feature type="transmembrane region" description="Helical" evidence="1">
    <location>
        <begin position="139"/>
        <end position="160"/>
    </location>
</feature>
<organism evidence="3 4">
    <name type="scientific">Ilyodon furcidens</name>
    <name type="common">goldbreast splitfin</name>
    <dbReference type="NCBI Taxonomy" id="33524"/>
    <lineage>
        <taxon>Eukaryota</taxon>
        <taxon>Metazoa</taxon>
        <taxon>Chordata</taxon>
        <taxon>Craniata</taxon>
        <taxon>Vertebrata</taxon>
        <taxon>Euteleostomi</taxon>
        <taxon>Actinopterygii</taxon>
        <taxon>Neopterygii</taxon>
        <taxon>Teleostei</taxon>
        <taxon>Neoteleostei</taxon>
        <taxon>Acanthomorphata</taxon>
        <taxon>Ovalentaria</taxon>
        <taxon>Atherinomorphae</taxon>
        <taxon>Cyprinodontiformes</taxon>
        <taxon>Goodeidae</taxon>
        <taxon>Ilyodon</taxon>
    </lineage>
</organism>
<keyword evidence="4" id="KW-1185">Reference proteome</keyword>
<proteinExistence type="predicted"/>
<dbReference type="PROSITE" id="PS51783">
    <property type="entry name" value="PH_BEACH"/>
    <property type="match status" value="1"/>
</dbReference>
<protein>
    <recommendedName>
        <fullName evidence="2">BEACH-type PH domain-containing protein</fullName>
    </recommendedName>
</protein>
<evidence type="ECO:0000313" key="3">
    <source>
        <dbReference type="EMBL" id="MEQ2228153.1"/>
    </source>
</evidence>
<dbReference type="Proteomes" id="UP001482620">
    <property type="component" value="Unassembled WGS sequence"/>
</dbReference>
<feature type="transmembrane region" description="Helical" evidence="1">
    <location>
        <begin position="107"/>
        <end position="133"/>
    </location>
</feature>
<dbReference type="InterPro" id="IPR023362">
    <property type="entry name" value="PH-BEACH_dom"/>
</dbReference>
<dbReference type="EMBL" id="JAHRIQ010023529">
    <property type="protein sequence ID" value="MEQ2228153.1"/>
    <property type="molecule type" value="Genomic_DNA"/>
</dbReference>
<dbReference type="InterPro" id="IPR011993">
    <property type="entry name" value="PH-like_dom_sf"/>
</dbReference>
<keyword evidence="1" id="KW-1133">Transmembrane helix</keyword>
<accession>A0ABV0T5K9</accession>
<evidence type="ECO:0000259" key="2">
    <source>
        <dbReference type="PROSITE" id="PS51783"/>
    </source>
</evidence>
<sequence>MSALKEEKAVKSKIVFRSPTFASQNPETELVLDGEDDNVSLLQEKEMDNVGGPVVLSSSAQLVAPVLVARGTLSITTSEIYFEVDEDDPAFKRVDPKVSNLQGAGRLVSCTFVVFPVLTATHRFFSYLLLVFAEKSECVFFFFLLVCLFGIILYFISLLISCKKPVMHMF</sequence>
<feature type="domain" description="BEACH-type PH" evidence="2">
    <location>
        <begin position="49"/>
        <end position="146"/>
    </location>
</feature>
<gene>
    <name evidence="3" type="ORF">ILYODFUR_005971</name>
</gene>
<dbReference type="Gene3D" id="2.30.29.30">
    <property type="entry name" value="Pleckstrin-homology domain (PH domain)/Phosphotyrosine-binding domain (PTB)"/>
    <property type="match status" value="1"/>
</dbReference>
<evidence type="ECO:0000256" key="1">
    <source>
        <dbReference type="SAM" id="Phobius"/>
    </source>
</evidence>
<evidence type="ECO:0000313" key="4">
    <source>
        <dbReference type="Proteomes" id="UP001482620"/>
    </source>
</evidence>